<evidence type="ECO:0000256" key="2">
    <source>
        <dbReference type="ARBA" id="ARBA00022962"/>
    </source>
</evidence>
<dbReference type="InterPro" id="IPR000836">
    <property type="entry name" value="PRTase_dom"/>
</dbReference>
<dbReference type="GO" id="GO:0016757">
    <property type="term" value="F:glycosyltransferase activity"/>
    <property type="evidence" value="ECO:0007669"/>
    <property type="project" value="UniProtKB-KW"/>
</dbReference>
<keyword evidence="1 3" id="KW-0808">Transferase</keyword>
<evidence type="ECO:0000313" key="4">
    <source>
        <dbReference type="Proteomes" id="UP000267019"/>
    </source>
</evidence>
<dbReference type="Gene3D" id="3.60.20.10">
    <property type="entry name" value="Glutamine Phosphoribosylpyrophosphate, subunit 1, domain 1"/>
    <property type="match status" value="1"/>
</dbReference>
<keyword evidence="3" id="KW-0328">Glycosyltransferase</keyword>
<dbReference type="PANTHER" id="PTHR11907">
    <property type="entry name" value="AMIDOPHOSPHORIBOSYLTRANSFERASE"/>
    <property type="match status" value="1"/>
</dbReference>
<dbReference type="SUPFAM" id="SSF53271">
    <property type="entry name" value="PRTase-like"/>
    <property type="match status" value="1"/>
</dbReference>
<dbReference type="Gene3D" id="3.40.50.2020">
    <property type="match status" value="1"/>
</dbReference>
<dbReference type="OrthoDB" id="9801213at2"/>
<dbReference type="RefSeq" id="WP_121444481.1">
    <property type="nucleotide sequence ID" value="NZ_RBIJ01000003.1"/>
</dbReference>
<keyword evidence="4" id="KW-1185">Reference proteome</keyword>
<organism evidence="3 4">
    <name type="scientific">Brockia lithotrophica</name>
    <dbReference type="NCBI Taxonomy" id="933949"/>
    <lineage>
        <taxon>Bacteria</taxon>
        <taxon>Bacillati</taxon>
        <taxon>Bacillota</taxon>
        <taxon>Bacilli</taxon>
        <taxon>Bacillales</taxon>
        <taxon>Bacillales Family X. Incertae Sedis</taxon>
        <taxon>Brockia</taxon>
    </lineage>
</organism>
<dbReference type="Proteomes" id="UP000267019">
    <property type="component" value="Unassembled WGS sequence"/>
</dbReference>
<dbReference type="EMBL" id="RBIJ01000003">
    <property type="protein sequence ID" value="RKQ84746.1"/>
    <property type="molecule type" value="Genomic_DNA"/>
</dbReference>
<sequence length="440" mass="45473">MKGGGLFALYLPPIGGEEGAPSAAEDLQLLASRAVHALLHRGGRVLGLTPAERRVSVPEADAGVPGRGGGSGATVGVGGCSPVRLEGGALGTLALVLAEGGGWIDVPTTDGASGEGAVAYLGALPPEEAEGVRSVLAGRSEAAALPAPFAAVMVARDGLSAVRDATGVYPLFVGRKGDLVALASETSPLEALGFSVSEVRAGQVSRWRWNGSEVRYIPRPLPGEAGSRGEAHPFARGVCAFELLYISRPDSRFFGTSLYAARKRLGEELARQAPAEADMVVYAPDTAFPQALGYAQTLGLPLEGVLVKSPAAPRSFLLAQGERDAVLEAKFALVRELVHGKRLALVDDSLVYGSTAARLLKLLRDAGARAVHVRIASPPVTAPCVYGFFGPEPPPMGAMSSEELAARIGADSLAYLDFETFASLFPRGSVCTACLVPRNG</sequence>
<dbReference type="SUPFAM" id="SSF56235">
    <property type="entry name" value="N-terminal nucleophile aminohydrolases (Ntn hydrolases)"/>
    <property type="match status" value="1"/>
</dbReference>
<comment type="caution">
    <text evidence="3">The sequence shown here is derived from an EMBL/GenBank/DDBJ whole genome shotgun (WGS) entry which is preliminary data.</text>
</comment>
<keyword evidence="2" id="KW-0315">Glutamine amidotransferase</keyword>
<gene>
    <name evidence="3" type="ORF">C7438_1240</name>
</gene>
<proteinExistence type="predicted"/>
<evidence type="ECO:0000256" key="1">
    <source>
        <dbReference type="ARBA" id="ARBA00022679"/>
    </source>
</evidence>
<reference evidence="3 4" key="1">
    <citation type="submission" date="2018-10" db="EMBL/GenBank/DDBJ databases">
        <title>Genomic Encyclopedia of Type Strains, Phase IV (KMG-IV): sequencing the most valuable type-strain genomes for metagenomic binning, comparative biology and taxonomic classification.</title>
        <authorList>
            <person name="Goeker M."/>
        </authorList>
    </citation>
    <scope>NUCLEOTIDE SEQUENCE [LARGE SCALE GENOMIC DNA]</scope>
    <source>
        <strain evidence="3 4">DSM 22653</strain>
    </source>
</reference>
<protein>
    <submittedName>
        <fullName evidence="3">Amidophosphoribosyltransferase</fullName>
    </submittedName>
</protein>
<evidence type="ECO:0000313" key="3">
    <source>
        <dbReference type="EMBL" id="RKQ84746.1"/>
    </source>
</evidence>
<dbReference type="CDD" id="cd06223">
    <property type="entry name" value="PRTases_typeI"/>
    <property type="match status" value="1"/>
</dbReference>
<accession>A0A660KXJ4</accession>
<dbReference type="AlphaFoldDB" id="A0A660KXJ4"/>
<name>A0A660KXJ4_9BACL</name>
<dbReference type="InterPro" id="IPR029055">
    <property type="entry name" value="Ntn_hydrolases_N"/>
</dbReference>
<dbReference type="InterPro" id="IPR029057">
    <property type="entry name" value="PRTase-like"/>
</dbReference>